<dbReference type="AlphaFoldDB" id="A0A6C0E573"/>
<proteinExistence type="predicted"/>
<evidence type="ECO:0000313" key="1">
    <source>
        <dbReference type="EMBL" id="QHT24317.1"/>
    </source>
</evidence>
<dbReference type="EMBL" id="MN739743">
    <property type="protein sequence ID" value="QHT24317.1"/>
    <property type="molecule type" value="Genomic_DNA"/>
</dbReference>
<organism evidence="1">
    <name type="scientific">viral metagenome</name>
    <dbReference type="NCBI Taxonomy" id="1070528"/>
    <lineage>
        <taxon>unclassified sequences</taxon>
        <taxon>metagenomes</taxon>
        <taxon>organismal metagenomes</taxon>
    </lineage>
</organism>
<reference evidence="1" key="1">
    <citation type="journal article" date="2020" name="Nature">
        <title>Giant virus diversity and host interactions through global metagenomics.</title>
        <authorList>
            <person name="Schulz F."/>
            <person name="Roux S."/>
            <person name="Paez-Espino D."/>
            <person name="Jungbluth S."/>
            <person name="Walsh D.A."/>
            <person name="Denef V.J."/>
            <person name="McMahon K.D."/>
            <person name="Konstantinidis K.T."/>
            <person name="Eloe-Fadrosh E.A."/>
            <person name="Kyrpides N.C."/>
            <person name="Woyke T."/>
        </authorList>
    </citation>
    <scope>NUCLEOTIDE SEQUENCE</scope>
    <source>
        <strain evidence="1">GVMAG-M-3300023179-138</strain>
    </source>
</reference>
<sequence>MSVALDLFIQDFVQTNIVMNTHYDWDSLVNRRYLPSGPRVYEFVSGTADTKHLATAQVIELPDGDWYRIQLTHPVPTEEHAFNCLRMMQTNTHTGLTAEQVDGHILVKLLTRHRGLINIVFDIRPTGLTNPFLV</sequence>
<accession>A0A6C0E573</accession>
<protein>
    <submittedName>
        <fullName evidence="1">Uncharacterized protein</fullName>
    </submittedName>
</protein>
<name>A0A6C0E573_9ZZZZ</name>